<dbReference type="SMART" id="SM00356">
    <property type="entry name" value="ZnF_C3H1"/>
    <property type="match status" value="5"/>
</dbReference>
<dbReference type="EMBL" id="NEVH01024034">
    <property type="protein sequence ID" value="PNF17492.1"/>
    <property type="molecule type" value="Genomic_DNA"/>
</dbReference>
<evidence type="ECO:0000259" key="8">
    <source>
        <dbReference type="PROSITE" id="PS50103"/>
    </source>
</evidence>
<reference evidence="9 10" key="1">
    <citation type="submission" date="2017-12" db="EMBL/GenBank/DDBJ databases">
        <title>Hemimetabolous genomes reveal molecular basis of termite eusociality.</title>
        <authorList>
            <person name="Harrison M.C."/>
            <person name="Jongepier E."/>
            <person name="Robertson H.M."/>
            <person name="Arning N."/>
            <person name="Bitard-Feildel T."/>
            <person name="Chao H."/>
            <person name="Childers C.P."/>
            <person name="Dinh H."/>
            <person name="Doddapaneni H."/>
            <person name="Dugan S."/>
            <person name="Gowin J."/>
            <person name="Greiner C."/>
            <person name="Han Y."/>
            <person name="Hu H."/>
            <person name="Hughes D.S.T."/>
            <person name="Huylmans A.-K."/>
            <person name="Kemena C."/>
            <person name="Kremer L.P.M."/>
            <person name="Lee S.L."/>
            <person name="Lopez-Ezquerra A."/>
            <person name="Mallet L."/>
            <person name="Monroy-Kuhn J.M."/>
            <person name="Moser A."/>
            <person name="Murali S.C."/>
            <person name="Muzny D.M."/>
            <person name="Otani S."/>
            <person name="Piulachs M.-D."/>
            <person name="Poelchau M."/>
            <person name="Qu J."/>
            <person name="Schaub F."/>
            <person name="Wada-Katsumata A."/>
            <person name="Worley K.C."/>
            <person name="Xie Q."/>
            <person name="Ylla G."/>
            <person name="Poulsen M."/>
            <person name="Gibbs R.A."/>
            <person name="Schal C."/>
            <person name="Richards S."/>
            <person name="Belles X."/>
            <person name="Korb J."/>
            <person name="Bornberg-Bauer E."/>
        </authorList>
    </citation>
    <scope>NUCLEOTIDE SEQUENCE [LARGE SCALE GENOMIC DNA]</scope>
    <source>
        <tissue evidence="9">Whole body</tissue>
    </source>
</reference>
<dbReference type="FunFam" id="4.10.1000.10:FF:000008">
    <property type="entry name" value="zinc finger CCCH domain-containing protein 3"/>
    <property type="match status" value="1"/>
</dbReference>
<proteinExistence type="predicted"/>
<dbReference type="OrthoDB" id="3247158at2759"/>
<dbReference type="InParanoid" id="A0A2J7PMD0"/>
<dbReference type="GO" id="GO:0005634">
    <property type="term" value="C:nucleus"/>
    <property type="evidence" value="ECO:0007669"/>
    <property type="project" value="UniProtKB-ARBA"/>
</dbReference>
<gene>
    <name evidence="9" type="ORF">B7P43_G17634</name>
</gene>
<evidence type="ECO:0000313" key="10">
    <source>
        <dbReference type="Proteomes" id="UP000235965"/>
    </source>
</evidence>
<comment type="caution">
    <text evidence="9">The sequence shown here is derived from an EMBL/GenBank/DDBJ whole genome shotgun (WGS) entry which is preliminary data.</text>
</comment>
<dbReference type="Proteomes" id="UP000235965">
    <property type="component" value="Unassembled WGS sequence"/>
</dbReference>
<dbReference type="STRING" id="105785.A0A2J7PMD0"/>
<feature type="domain" description="C3H1-type" evidence="8">
    <location>
        <begin position="712"/>
        <end position="740"/>
    </location>
</feature>
<dbReference type="Gene3D" id="4.10.1000.10">
    <property type="entry name" value="Zinc finger, CCCH-type"/>
    <property type="match status" value="2"/>
</dbReference>
<feature type="region of interest" description="Disordered" evidence="7">
    <location>
        <begin position="188"/>
        <end position="213"/>
    </location>
</feature>
<evidence type="ECO:0000256" key="3">
    <source>
        <dbReference type="ARBA" id="ARBA00022771"/>
    </source>
</evidence>
<keyword evidence="1 6" id="KW-0479">Metal-binding</keyword>
<evidence type="ECO:0000256" key="2">
    <source>
        <dbReference type="ARBA" id="ARBA00022737"/>
    </source>
</evidence>
<feature type="compositionally biased region" description="Polar residues" evidence="7">
    <location>
        <begin position="233"/>
        <end position="254"/>
    </location>
</feature>
<evidence type="ECO:0000256" key="4">
    <source>
        <dbReference type="ARBA" id="ARBA00022833"/>
    </source>
</evidence>
<feature type="zinc finger region" description="C3H1-type" evidence="6">
    <location>
        <begin position="712"/>
        <end position="740"/>
    </location>
</feature>
<evidence type="ECO:0000313" key="9">
    <source>
        <dbReference type="EMBL" id="PNF17492.1"/>
    </source>
</evidence>
<organism evidence="9 10">
    <name type="scientific">Cryptotermes secundus</name>
    <dbReference type="NCBI Taxonomy" id="105785"/>
    <lineage>
        <taxon>Eukaryota</taxon>
        <taxon>Metazoa</taxon>
        <taxon>Ecdysozoa</taxon>
        <taxon>Arthropoda</taxon>
        <taxon>Hexapoda</taxon>
        <taxon>Insecta</taxon>
        <taxon>Pterygota</taxon>
        <taxon>Neoptera</taxon>
        <taxon>Polyneoptera</taxon>
        <taxon>Dictyoptera</taxon>
        <taxon>Blattodea</taxon>
        <taxon>Blattoidea</taxon>
        <taxon>Termitoidae</taxon>
        <taxon>Kalotermitidae</taxon>
        <taxon>Cryptotermitinae</taxon>
        <taxon>Cryptotermes</taxon>
    </lineage>
</organism>
<accession>A0A2J7PMD0</accession>
<dbReference type="PANTHER" id="PTHR46156">
    <property type="entry name" value="CCCH ZINGC FINGER"/>
    <property type="match status" value="1"/>
</dbReference>
<evidence type="ECO:0000256" key="7">
    <source>
        <dbReference type="SAM" id="MobiDB-lite"/>
    </source>
</evidence>
<feature type="compositionally biased region" description="Polar residues" evidence="7">
    <location>
        <begin position="37"/>
        <end position="47"/>
    </location>
</feature>
<feature type="domain" description="C3H1-type" evidence="8">
    <location>
        <begin position="636"/>
        <end position="662"/>
    </location>
</feature>
<feature type="region of interest" description="Disordered" evidence="7">
    <location>
        <begin position="498"/>
        <end position="519"/>
    </location>
</feature>
<feature type="region of interest" description="Disordered" evidence="7">
    <location>
        <begin position="816"/>
        <end position="838"/>
    </location>
</feature>
<feature type="region of interest" description="Disordered" evidence="7">
    <location>
        <begin position="30"/>
        <end position="62"/>
    </location>
</feature>
<protein>
    <recommendedName>
        <fullName evidence="5">Zinc finger CCCH domain-containing protein 3</fullName>
    </recommendedName>
</protein>
<keyword evidence="3 6" id="KW-0863">Zinc-finger</keyword>
<evidence type="ECO:0000256" key="5">
    <source>
        <dbReference type="ARBA" id="ARBA00071600"/>
    </source>
</evidence>
<evidence type="ECO:0000256" key="6">
    <source>
        <dbReference type="PROSITE-ProRule" id="PRU00723"/>
    </source>
</evidence>
<evidence type="ECO:0000256" key="1">
    <source>
        <dbReference type="ARBA" id="ARBA00022723"/>
    </source>
</evidence>
<dbReference type="AlphaFoldDB" id="A0A2J7PMD0"/>
<keyword evidence="2" id="KW-0677">Repeat</keyword>
<feature type="region of interest" description="Disordered" evidence="7">
    <location>
        <begin position="232"/>
        <end position="262"/>
    </location>
</feature>
<dbReference type="GO" id="GO:0008270">
    <property type="term" value="F:zinc ion binding"/>
    <property type="evidence" value="ECO:0007669"/>
    <property type="project" value="UniProtKB-KW"/>
</dbReference>
<dbReference type="PANTHER" id="PTHR46156:SF1">
    <property type="entry name" value="ZINC FINGER CCCH DOMAIN-CONTAINING PROTEIN 3"/>
    <property type="match status" value="1"/>
</dbReference>
<feature type="region of interest" description="Disordered" evidence="7">
    <location>
        <begin position="746"/>
        <end position="766"/>
    </location>
</feature>
<keyword evidence="4 6" id="KW-0862">Zinc</keyword>
<dbReference type="InterPro" id="IPR000571">
    <property type="entry name" value="Znf_CCCH"/>
</dbReference>
<sequence>MAYRNQPSRGQRSSFHDECDNLFRLIERRKRRHEGKGTTSFDSQTATKIECSNRRSRGSGNAAFSKYRKINVNTRDQDPLVDRRSLCTENERSLSRKTTLVSRGNSVLYTPRVSGIHESQSQNFAASSYPCQNVSDFKSGRMYLNPHFLKENSRSESSVVAEYIASGSKDISKLKHSVHINPKVLAEQSMKATTQSQGTQPHTSELPLEPSGINFPTTKYVHHSRTKLVKQNAVPSHPTTSNMVRNSGTTSQPVSKKLSPVNKSSPLGPLMFISRTKLVCAKSRGSNQGLQGLENNRPSVPVPSAFTTRHKVVRRQSTLSWSRSRRNSARSSEVAVKAAKAVCSEHKVARSSATKSPITKSRYTYVANKVASGEESKYKIDRRLHKSPKTLKTYSLQYEMLKRGRSNQRNMNSKVGCKYRNGQYPFRSLKFANKTWSNSTRLQKLMVVNKKLRKIGNSPDFGKGREQGRNEHSLNLVRIGGVLYRASKMKLTQSVTPKCRSHTEGSMANHNIKRSKTRSSSAVYIRGNKFLMDASGRTMVRAAVKPTKSGVNEPSMANVPLKRIDIGGVTFVPKSPNVLVRTNAHNARNYLSQAKQKSIALLTSNLRKSNQPCIFYHRFGKCVRKDKGTCPHVHDPKYIAICKNFLRGSCEAGDCTLSHDVGPEKMPTCKYFLEGCCVRDNCPYLHVKVSAKADICKNFLCGYCPDGQECKKRHTYLCPEFEKAGSCSKGKSCPYPHKTIVEKKVRAQKHTVTTDEAHSTRNERKRYYEAEETVSVEIDAEPQNPQVTNQVDSSDLNVKRLKLLKKVDDMKQAMLNEERLSDEQMDGTPSESQEPKVKRKLGILPAYIPLG</sequence>
<feature type="domain" description="C3H1-type" evidence="8">
    <location>
        <begin position="663"/>
        <end position="689"/>
    </location>
</feature>
<keyword evidence="10" id="KW-1185">Reference proteome</keyword>
<feature type="zinc finger region" description="C3H1-type" evidence="6">
    <location>
        <begin position="663"/>
        <end position="689"/>
    </location>
</feature>
<dbReference type="PROSITE" id="PS50103">
    <property type="entry name" value="ZF_C3H1"/>
    <property type="match status" value="3"/>
</dbReference>
<feature type="compositionally biased region" description="Polar residues" evidence="7">
    <location>
        <begin position="190"/>
        <end position="203"/>
    </location>
</feature>
<feature type="zinc finger region" description="C3H1-type" evidence="6">
    <location>
        <begin position="636"/>
        <end position="662"/>
    </location>
</feature>
<name>A0A2J7PMD0_9NEOP</name>
<feature type="compositionally biased region" description="Basic and acidic residues" evidence="7">
    <location>
        <begin position="752"/>
        <end position="766"/>
    </location>
</feature>